<organism evidence="1">
    <name type="scientific">Thiolapillus brandeum</name>
    <dbReference type="NCBI Taxonomy" id="1076588"/>
    <lineage>
        <taxon>Bacteria</taxon>
        <taxon>Pseudomonadati</taxon>
        <taxon>Pseudomonadota</taxon>
        <taxon>Gammaproteobacteria</taxon>
        <taxon>Chromatiales</taxon>
        <taxon>Sedimenticolaceae</taxon>
        <taxon>Thiolapillus</taxon>
    </lineage>
</organism>
<dbReference type="AlphaFoldDB" id="A0A831RYE9"/>
<protein>
    <submittedName>
        <fullName evidence="1">Uncharacterized protein</fullName>
    </submittedName>
</protein>
<gene>
    <name evidence="1" type="ORF">ENJ12_06310</name>
</gene>
<comment type="caution">
    <text evidence="1">The sequence shown here is derived from an EMBL/GenBank/DDBJ whole genome shotgun (WGS) entry which is preliminary data.</text>
</comment>
<reference evidence="1" key="1">
    <citation type="journal article" date="2020" name="mSystems">
        <title>Genome- and Community-Level Interaction Insights into Carbon Utilization and Element Cycling Functions of Hydrothermarchaeota in Hydrothermal Sediment.</title>
        <authorList>
            <person name="Zhou Z."/>
            <person name="Liu Y."/>
            <person name="Xu W."/>
            <person name="Pan J."/>
            <person name="Luo Z.H."/>
            <person name="Li M."/>
        </authorList>
    </citation>
    <scope>NUCLEOTIDE SEQUENCE [LARGE SCALE GENOMIC DNA]</scope>
    <source>
        <strain evidence="1">HyVt-458</strain>
    </source>
</reference>
<proteinExistence type="predicted"/>
<name>A0A831RYE9_9GAMM</name>
<dbReference type="EMBL" id="DRLF01000222">
    <property type="protein sequence ID" value="HEC06443.1"/>
    <property type="molecule type" value="Genomic_DNA"/>
</dbReference>
<dbReference type="Proteomes" id="UP000886339">
    <property type="component" value="Unassembled WGS sequence"/>
</dbReference>
<accession>A0A831RYE9</accession>
<sequence length="173" mass="18386">MPANDWTAIAQKHYPGITNIHQEVNVIEGIVDGDKITGYVDINEEWVELQRRPLRPVDAAEAGQIADVMTTGVGLSQGFAEANQLGLGILPLKFALNYYAEQQGLRECGNIKTFLSATGWGASAANIVTMTAGTFTGGSAVAGLLVGGLAWNYFPGTEGCEGWLGQPVEMTKI</sequence>
<evidence type="ECO:0000313" key="1">
    <source>
        <dbReference type="EMBL" id="HEC06443.1"/>
    </source>
</evidence>